<reference evidence="3" key="1">
    <citation type="journal article" date="2021" name="Microbiol. Resour. Announc.">
        <title>LGAAP: Leishmaniinae Genome Assembly and Annotation Pipeline.</title>
        <authorList>
            <person name="Almutairi H."/>
            <person name="Urbaniak M.D."/>
            <person name="Bates M.D."/>
            <person name="Jariyapan N."/>
            <person name="Kwakye-Nuako G."/>
            <person name="Thomaz-Soccol V."/>
            <person name="Al-Salem W.S."/>
            <person name="Dillon R.J."/>
            <person name="Bates P.A."/>
            <person name="Gatherer D."/>
        </authorList>
    </citation>
    <scope>NUCLEOTIDE SEQUENCE [LARGE SCALE GENOMIC DNA]</scope>
</reference>
<organism evidence="2 3">
    <name type="scientific">Leishmania martiniquensis</name>
    <dbReference type="NCBI Taxonomy" id="1580590"/>
    <lineage>
        <taxon>Eukaryota</taxon>
        <taxon>Discoba</taxon>
        <taxon>Euglenozoa</taxon>
        <taxon>Kinetoplastea</taxon>
        <taxon>Metakinetoplastina</taxon>
        <taxon>Trypanosomatida</taxon>
        <taxon>Trypanosomatidae</taxon>
        <taxon>Leishmaniinae</taxon>
        <taxon>Leishmania</taxon>
    </lineage>
</organism>
<evidence type="ECO:0000256" key="1">
    <source>
        <dbReference type="SAM" id="MobiDB-lite"/>
    </source>
</evidence>
<dbReference type="EMBL" id="JAFEUZ010000010">
    <property type="protein sequence ID" value="KAG5484964.1"/>
    <property type="molecule type" value="Genomic_DNA"/>
</dbReference>
<feature type="region of interest" description="Disordered" evidence="1">
    <location>
        <begin position="177"/>
        <end position="206"/>
    </location>
</feature>
<protein>
    <submittedName>
        <fullName evidence="2">Uncharacterized protein</fullName>
    </submittedName>
</protein>
<reference evidence="3" key="2">
    <citation type="journal article" date="2021" name="Sci. Data">
        <title>Chromosome-scale genome sequencing, assembly and annotation of six genomes from subfamily Leishmaniinae.</title>
        <authorList>
            <person name="Almutairi H."/>
            <person name="Urbaniak M.D."/>
            <person name="Bates M.D."/>
            <person name="Jariyapan N."/>
            <person name="Kwakye-Nuako G."/>
            <person name="Thomaz Soccol V."/>
            <person name="Al-Salem W.S."/>
            <person name="Dillon R.J."/>
            <person name="Bates P.A."/>
            <person name="Gatherer D."/>
        </authorList>
    </citation>
    <scope>NUCLEOTIDE SEQUENCE [LARGE SCALE GENOMIC DNA]</scope>
</reference>
<dbReference type="AlphaFoldDB" id="A0A836H367"/>
<comment type="caution">
    <text evidence="2">The sequence shown here is derived from an EMBL/GenBank/DDBJ whole genome shotgun (WGS) entry which is preliminary data.</text>
</comment>
<evidence type="ECO:0000313" key="2">
    <source>
        <dbReference type="EMBL" id="KAG5484964.1"/>
    </source>
</evidence>
<evidence type="ECO:0000313" key="3">
    <source>
        <dbReference type="Proteomes" id="UP000673552"/>
    </source>
</evidence>
<dbReference type="GeneID" id="92516944"/>
<dbReference type="Proteomes" id="UP000673552">
    <property type="component" value="Unassembled WGS sequence"/>
</dbReference>
<keyword evidence="3" id="KW-1185">Reference proteome</keyword>
<feature type="region of interest" description="Disordered" evidence="1">
    <location>
        <begin position="596"/>
        <end position="671"/>
    </location>
</feature>
<feature type="compositionally biased region" description="Basic residues" evidence="1">
    <location>
        <begin position="505"/>
        <end position="518"/>
    </location>
</feature>
<feature type="region of interest" description="Disordered" evidence="1">
    <location>
        <begin position="1"/>
        <end position="32"/>
    </location>
</feature>
<proteinExistence type="predicted"/>
<dbReference type="OrthoDB" id="268033at2759"/>
<accession>A0A836H367</accession>
<dbReference type="KEGG" id="lmat:92516944"/>
<feature type="region of interest" description="Disordered" evidence="1">
    <location>
        <begin position="470"/>
        <end position="580"/>
    </location>
</feature>
<gene>
    <name evidence="2" type="ORF">LSCM1_07041</name>
</gene>
<feature type="region of interest" description="Disordered" evidence="1">
    <location>
        <begin position="323"/>
        <end position="371"/>
    </location>
</feature>
<sequence>MSRACTPPHGKVRSLPPEATAEPERSSRSSVVLLSCSSDGAQEIYLTQLKGSPLSTPSPAPPPLTQERLLALQQCLSDGHHVTLTLTNGTVTLGERGQTGTVVAGDTHFNDHASLFDTQREERVQSWLAGTSASPDYPLDGRGEEVTDRVVEGCEMPESLCTPSRVVASGAFAHLASSTQTPLRSHGGSADVSCRSPREAEPSSPSAVVPLWRALSHRTPARYSFTEKDEGVDDGTPAVALTASRRRSQMLGRRGDYRHACSTPLNSPQHPWTPSQPRGCSVKEAFVAAPDRRTLSNARDSPRPTPPPLASLFLPFMTSPLRGRPSVAPESAKECSGSSVARSEAVREARNGKGRHAAAAAASIPRATSSHSDSENAITLRVCTLSGLTLRVTVDRCLGAVALAQHVAQYLNVRGAQVQLKYTRTGDVFDAASSSTEGPPSSSVMIGPRLCDLPGLQPFDMFVVLLRAEQGEPSPSPRPSRLPIGRRTAGCSPSPTPSSASPRAHLPRRHATAAKRPRQSALAPSGAARPIAESSPPQAGAQIADGVRGNASEFSREAQMPPVSGCHSSRARCAPLSTPSLESASPMIHLEEEKPRRLGGGMRSRMMRPVSDSPSTPATAPVVRLASPRQAVAPTASSAYASHGPAGDKRERTSAGSYCYPPLTRSHPRQG</sequence>
<name>A0A836H367_9TRYP</name>
<dbReference type="RefSeq" id="XP_067180636.1">
    <property type="nucleotide sequence ID" value="XM_067324432.1"/>
</dbReference>